<dbReference type="Proteomes" id="UP000810171">
    <property type="component" value="Unassembled WGS sequence"/>
</dbReference>
<organism evidence="8 9">
    <name type="scientific">Marinobacterium alkalitolerans</name>
    <dbReference type="NCBI Taxonomy" id="1542925"/>
    <lineage>
        <taxon>Bacteria</taxon>
        <taxon>Pseudomonadati</taxon>
        <taxon>Pseudomonadota</taxon>
        <taxon>Gammaproteobacteria</taxon>
        <taxon>Oceanospirillales</taxon>
        <taxon>Oceanospirillaceae</taxon>
        <taxon>Marinobacterium</taxon>
    </lineage>
</organism>
<keyword evidence="3 7" id="KW-0808">Transferase</keyword>
<dbReference type="InterPro" id="IPR033749">
    <property type="entry name" value="Polyprenyl_synt_CS"/>
</dbReference>
<evidence type="ECO:0000256" key="4">
    <source>
        <dbReference type="ARBA" id="ARBA00022723"/>
    </source>
</evidence>
<keyword evidence="9" id="KW-1185">Reference proteome</keyword>
<protein>
    <submittedName>
        <fullName evidence="8">Polyprenyl synthetase family protein</fullName>
    </submittedName>
</protein>
<evidence type="ECO:0000256" key="6">
    <source>
        <dbReference type="ARBA" id="ARBA00023229"/>
    </source>
</evidence>
<evidence type="ECO:0000256" key="1">
    <source>
        <dbReference type="ARBA" id="ARBA00001946"/>
    </source>
</evidence>
<evidence type="ECO:0000313" key="8">
    <source>
        <dbReference type="EMBL" id="MBP0050067.1"/>
    </source>
</evidence>
<keyword evidence="4" id="KW-0479">Metal-binding</keyword>
<dbReference type="InterPro" id="IPR008949">
    <property type="entry name" value="Isoprenoid_synthase_dom_sf"/>
</dbReference>
<dbReference type="CDD" id="cd00685">
    <property type="entry name" value="Trans_IPPS_HT"/>
    <property type="match status" value="1"/>
</dbReference>
<proteinExistence type="inferred from homology"/>
<comment type="cofactor">
    <cofactor evidence="1">
        <name>Mg(2+)</name>
        <dbReference type="ChEBI" id="CHEBI:18420"/>
    </cofactor>
</comment>
<dbReference type="SUPFAM" id="SSF48576">
    <property type="entry name" value="Terpenoid synthases"/>
    <property type="match status" value="1"/>
</dbReference>
<dbReference type="InterPro" id="IPR053378">
    <property type="entry name" value="Prenyl_diphosphate_synthase"/>
</dbReference>
<evidence type="ECO:0000313" key="9">
    <source>
        <dbReference type="Proteomes" id="UP000810171"/>
    </source>
</evidence>
<name>A0ABS3ZEE0_9GAMM</name>
<evidence type="ECO:0000256" key="3">
    <source>
        <dbReference type="ARBA" id="ARBA00022679"/>
    </source>
</evidence>
<sequence>MSTQQVLAECRTRVEQQLEQLITTDNALEPRLQQAMRHGLLNGGKRLRPALVYLGYRLCTEAPLSALADRAAVAIECIHSYSLVHDDLPAMDDDDLRRGQPTCHIAFDEATAILAGDALQCLAFEHLSEPMDAVDPGTQLRMLRTLAQASGSQGMVAGQAFDLSHVGKQLTLSQLQAMHACKTGALITAAVILGAQAAGEQDPDRLQRLRDYGDLVGLAFQIQDDLLDIEGDTATLGKPQGSDLEQNKPTYPALLGLEGARARLHALHQEAVALLQQFGPGAQDLIGLTDYIVNRDH</sequence>
<dbReference type="Pfam" id="PF00348">
    <property type="entry name" value="polyprenyl_synt"/>
    <property type="match status" value="1"/>
</dbReference>
<dbReference type="PROSITE" id="PS00444">
    <property type="entry name" value="POLYPRENYL_SYNTHASE_2"/>
    <property type="match status" value="1"/>
</dbReference>
<gene>
    <name evidence="8" type="ORF">H9C73_15165</name>
</gene>
<dbReference type="RefSeq" id="WP_209288752.1">
    <property type="nucleotide sequence ID" value="NZ_JACVEW010000033.1"/>
</dbReference>
<comment type="caution">
    <text evidence="8">The sequence shown here is derived from an EMBL/GenBank/DDBJ whole genome shotgun (WGS) entry which is preliminary data.</text>
</comment>
<comment type="similarity">
    <text evidence="2 7">Belongs to the FPP/GGPP synthase family.</text>
</comment>
<dbReference type="SFLD" id="SFLDG01017">
    <property type="entry name" value="Polyprenyl_Transferase_Like"/>
    <property type="match status" value="1"/>
</dbReference>
<dbReference type="Gene3D" id="1.10.600.10">
    <property type="entry name" value="Farnesyl Diphosphate Synthase"/>
    <property type="match status" value="1"/>
</dbReference>
<dbReference type="InterPro" id="IPR000092">
    <property type="entry name" value="Polyprenyl_synt"/>
</dbReference>
<keyword evidence="5" id="KW-0460">Magnesium</keyword>
<dbReference type="PANTHER" id="PTHR43281:SF1">
    <property type="entry name" value="FARNESYL DIPHOSPHATE SYNTHASE"/>
    <property type="match status" value="1"/>
</dbReference>
<dbReference type="PANTHER" id="PTHR43281">
    <property type="entry name" value="FARNESYL DIPHOSPHATE SYNTHASE"/>
    <property type="match status" value="1"/>
</dbReference>
<keyword evidence="6" id="KW-0414">Isoprene biosynthesis</keyword>
<evidence type="ECO:0000256" key="5">
    <source>
        <dbReference type="ARBA" id="ARBA00022842"/>
    </source>
</evidence>
<accession>A0ABS3ZEE0</accession>
<reference evidence="8 9" key="1">
    <citation type="submission" date="2020-09" db="EMBL/GenBank/DDBJ databases">
        <authorList>
            <person name="Tanuku N.R.S."/>
        </authorList>
    </citation>
    <scope>NUCLEOTIDE SEQUENCE [LARGE SCALE GENOMIC DNA]</scope>
    <source>
        <strain evidence="8 9">AK62</strain>
    </source>
</reference>
<dbReference type="PROSITE" id="PS00723">
    <property type="entry name" value="POLYPRENYL_SYNTHASE_1"/>
    <property type="match status" value="1"/>
</dbReference>
<dbReference type="SFLD" id="SFLDS00005">
    <property type="entry name" value="Isoprenoid_Synthase_Type_I"/>
    <property type="match status" value="1"/>
</dbReference>
<dbReference type="EMBL" id="JACVEW010000033">
    <property type="protein sequence ID" value="MBP0050067.1"/>
    <property type="molecule type" value="Genomic_DNA"/>
</dbReference>
<evidence type="ECO:0000256" key="2">
    <source>
        <dbReference type="ARBA" id="ARBA00006706"/>
    </source>
</evidence>
<dbReference type="NCBIfam" id="NF045485">
    <property type="entry name" value="FPPsyn"/>
    <property type="match status" value="1"/>
</dbReference>
<evidence type="ECO:0000256" key="7">
    <source>
        <dbReference type="RuleBase" id="RU004466"/>
    </source>
</evidence>